<keyword evidence="2" id="KW-1185">Reference proteome</keyword>
<reference evidence="1 2" key="1">
    <citation type="submission" date="2020-02" db="EMBL/GenBank/DDBJ databases">
        <authorList>
            <person name="Li X.-J."/>
            <person name="Han X.-M."/>
        </authorList>
    </citation>
    <scope>NUCLEOTIDE SEQUENCE [LARGE SCALE GENOMIC DNA]</scope>
    <source>
        <strain evidence="1 2">CCTCC AB 2017055</strain>
    </source>
</reference>
<evidence type="ECO:0000313" key="2">
    <source>
        <dbReference type="Proteomes" id="UP000475214"/>
    </source>
</evidence>
<proteinExistence type="predicted"/>
<dbReference type="AlphaFoldDB" id="A0A6L9S5Y8"/>
<organism evidence="1 2">
    <name type="scientific">Phytoactinopolyspora halotolerans</name>
    <dbReference type="NCBI Taxonomy" id="1981512"/>
    <lineage>
        <taxon>Bacteria</taxon>
        <taxon>Bacillati</taxon>
        <taxon>Actinomycetota</taxon>
        <taxon>Actinomycetes</taxon>
        <taxon>Jiangellales</taxon>
        <taxon>Jiangellaceae</taxon>
        <taxon>Phytoactinopolyspora</taxon>
    </lineage>
</organism>
<dbReference type="EMBL" id="JAAGOA010000004">
    <property type="protein sequence ID" value="NED99921.1"/>
    <property type="molecule type" value="Genomic_DNA"/>
</dbReference>
<dbReference type="RefSeq" id="WP_163734761.1">
    <property type="nucleotide sequence ID" value="NZ_JAAGOA010000004.1"/>
</dbReference>
<name>A0A6L9S5Y8_9ACTN</name>
<evidence type="ECO:0008006" key="3">
    <source>
        <dbReference type="Google" id="ProtNLM"/>
    </source>
</evidence>
<gene>
    <name evidence="1" type="ORF">G1H10_07040</name>
</gene>
<sequence>MTAHLSRLPGDVEELLALGGGLLTVGSAQAAGVTRPRLQRLVRADLLVQLAYGTYAGREDYENASPWQAFALRSRAFAAVCGPEAHAAGWSAVAVRELPTVGRPPEKPVVVVPPGSRADGNYAFGDIRAVALPPEHRTVVDGCPTLTDARLVVDLTRTEDREQGLVLADAVLAAGTMMDDLRDVLEMQRRWPGVAEAS</sequence>
<accession>A0A6L9S5Y8</accession>
<comment type="caution">
    <text evidence="1">The sequence shown here is derived from an EMBL/GenBank/DDBJ whole genome shotgun (WGS) entry which is preliminary data.</text>
</comment>
<evidence type="ECO:0000313" key="1">
    <source>
        <dbReference type="EMBL" id="NED99921.1"/>
    </source>
</evidence>
<dbReference type="Proteomes" id="UP000475214">
    <property type="component" value="Unassembled WGS sequence"/>
</dbReference>
<protein>
    <recommendedName>
        <fullName evidence="3">Type IV toxin-antitoxin system AbiEi family antitoxin domain-containing protein</fullName>
    </recommendedName>
</protein>